<proteinExistence type="predicted"/>
<keyword evidence="1" id="KW-0472">Membrane</keyword>
<evidence type="ECO:0000313" key="2">
    <source>
        <dbReference type="EMBL" id="GAF46528.1"/>
    </source>
</evidence>
<comment type="caution">
    <text evidence="2">The sequence shown here is derived from an EMBL/GenBank/DDBJ whole genome shotgun (WGS) entry which is preliminary data.</text>
</comment>
<keyword evidence="1" id="KW-0812">Transmembrane</keyword>
<dbReference type="AlphaFoldDB" id="X0PTW7"/>
<sequence length="162" mass="17550">MDDTVDRNLDTLSRRLAELESATDTALAGGVPDPLPGTDTAGRTSYAELTAANDRLRTQRGWTDIDLDAALTPEQRAGFDRWRARQRIPWDRDVILAVGFATVLGLAALWYDTAVDGAVANGLGVAGGVSRMGRRSPRVPCRGICVGQIRSNNLHHNHGSDW</sequence>
<accession>X0PTW7</accession>
<feature type="transmembrane region" description="Helical" evidence="1">
    <location>
        <begin position="94"/>
        <end position="111"/>
    </location>
</feature>
<evidence type="ECO:0000313" key="3">
    <source>
        <dbReference type="Proteomes" id="UP000019491"/>
    </source>
</evidence>
<dbReference type="Proteomes" id="UP000019491">
    <property type="component" value="Unassembled WGS sequence"/>
</dbReference>
<reference evidence="2 3" key="1">
    <citation type="submission" date="2014-02" db="EMBL/GenBank/DDBJ databases">
        <title>Whole genome shotgun sequence of Rhodococcus wratislaviensis NBRC 100605.</title>
        <authorList>
            <person name="Hosoyama A."/>
            <person name="Tsuchikane K."/>
            <person name="Yoshida I."/>
            <person name="Ohji S."/>
            <person name="Ichikawa N."/>
            <person name="Yamazoe A."/>
            <person name="Fujita N."/>
        </authorList>
    </citation>
    <scope>NUCLEOTIDE SEQUENCE [LARGE SCALE GENOMIC DNA]</scope>
    <source>
        <strain evidence="2 3">NBRC 100605</strain>
    </source>
</reference>
<keyword evidence="1" id="KW-1133">Transmembrane helix</keyword>
<evidence type="ECO:0000256" key="1">
    <source>
        <dbReference type="SAM" id="Phobius"/>
    </source>
</evidence>
<organism evidence="2 3">
    <name type="scientific">Rhodococcus wratislaviensis NBRC 100605</name>
    <dbReference type="NCBI Taxonomy" id="1219028"/>
    <lineage>
        <taxon>Bacteria</taxon>
        <taxon>Bacillati</taxon>
        <taxon>Actinomycetota</taxon>
        <taxon>Actinomycetes</taxon>
        <taxon>Mycobacteriales</taxon>
        <taxon>Nocardiaceae</taxon>
        <taxon>Rhodococcus</taxon>
    </lineage>
</organism>
<dbReference type="RefSeq" id="WP_156046622.1">
    <property type="nucleotide sequence ID" value="NZ_BAWF01000031.1"/>
</dbReference>
<keyword evidence="3" id="KW-1185">Reference proteome</keyword>
<dbReference type="EMBL" id="BAWF01000031">
    <property type="protein sequence ID" value="GAF46528.1"/>
    <property type="molecule type" value="Genomic_DNA"/>
</dbReference>
<gene>
    <name evidence="2" type="ORF">RW1_031_01120</name>
</gene>
<dbReference type="OrthoDB" id="4512082at2"/>
<name>X0PTW7_RHOWR</name>
<protein>
    <submittedName>
        <fullName evidence="2">Uncharacterized protein</fullName>
    </submittedName>
</protein>